<name>A0A1H8CG26_9RHOB</name>
<dbReference type="AlphaFoldDB" id="A0A1H8CG26"/>
<reference evidence="3 4" key="1">
    <citation type="submission" date="2016-10" db="EMBL/GenBank/DDBJ databases">
        <authorList>
            <person name="de Groot N.N."/>
        </authorList>
    </citation>
    <scope>NUCLEOTIDE SEQUENCE [LARGE SCALE GENOMIC DNA]</scope>
    <source>
        <strain evidence="3 4">DSM 3857</strain>
    </source>
</reference>
<gene>
    <name evidence="3" type="ORF">SAMN04488103_102504</name>
</gene>
<dbReference type="Pfam" id="PF08327">
    <property type="entry name" value="AHSA1"/>
    <property type="match status" value="1"/>
</dbReference>
<evidence type="ECO:0000259" key="2">
    <source>
        <dbReference type="Pfam" id="PF08327"/>
    </source>
</evidence>
<protein>
    <submittedName>
        <fullName evidence="3">Uncharacterized conserved protein YndB, AHSA1/START domain</fullName>
    </submittedName>
</protein>
<evidence type="ECO:0000313" key="4">
    <source>
        <dbReference type="Proteomes" id="UP000198761"/>
    </source>
</evidence>
<dbReference type="Proteomes" id="UP000198761">
    <property type="component" value="Unassembled WGS sequence"/>
</dbReference>
<dbReference type="InterPro" id="IPR023393">
    <property type="entry name" value="START-like_dom_sf"/>
</dbReference>
<sequence>MTLFDPTTDLEINRLLQASPAQIWRCWSDARLLEQWWAPKPVITRDVVIDLRPGGRFYSVMDVPDHGEMAGEGCFLDVVPERRLVWTDMMEEGWRPARAEFFGFTAVITMEPEGSGTRYVARAMHRKPEVAKQHADMGFYDGWGTVITQLDALALGM</sequence>
<dbReference type="OrthoDB" id="9805228at2"/>
<dbReference type="STRING" id="933059.SAMN04488103_102504"/>
<feature type="domain" description="Activator of Hsp90 ATPase homologue 1/2-like C-terminal" evidence="2">
    <location>
        <begin position="18"/>
        <end position="153"/>
    </location>
</feature>
<keyword evidence="4" id="KW-1185">Reference proteome</keyword>
<accession>A0A1H8CG26</accession>
<dbReference type="SUPFAM" id="SSF55961">
    <property type="entry name" value="Bet v1-like"/>
    <property type="match status" value="1"/>
</dbReference>
<dbReference type="RefSeq" id="WP_091298597.1">
    <property type="nucleotide sequence ID" value="NZ_FOCE01000002.1"/>
</dbReference>
<evidence type="ECO:0000313" key="3">
    <source>
        <dbReference type="EMBL" id="SEM94043.1"/>
    </source>
</evidence>
<dbReference type="InterPro" id="IPR013538">
    <property type="entry name" value="ASHA1/2-like_C"/>
</dbReference>
<comment type="similarity">
    <text evidence="1">Belongs to the AHA1 family.</text>
</comment>
<proteinExistence type="inferred from homology"/>
<dbReference type="EMBL" id="FOCE01000002">
    <property type="protein sequence ID" value="SEM94043.1"/>
    <property type="molecule type" value="Genomic_DNA"/>
</dbReference>
<dbReference type="CDD" id="cd08896">
    <property type="entry name" value="SRPBCC_CalC_Aha1-like_3"/>
    <property type="match status" value="1"/>
</dbReference>
<dbReference type="Gene3D" id="3.30.530.20">
    <property type="match status" value="1"/>
</dbReference>
<organism evidence="3 4">
    <name type="scientific">Gemmobacter aquatilis</name>
    <dbReference type="NCBI Taxonomy" id="933059"/>
    <lineage>
        <taxon>Bacteria</taxon>
        <taxon>Pseudomonadati</taxon>
        <taxon>Pseudomonadota</taxon>
        <taxon>Alphaproteobacteria</taxon>
        <taxon>Rhodobacterales</taxon>
        <taxon>Paracoccaceae</taxon>
        <taxon>Gemmobacter</taxon>
    </lineage>
</organism>
<evidence type="ECO:0000256" key="1">
    <source>
        <dbReference type="ARBA" id="ARBA00006817"/>
    </source>
</evidence>